<comment type="caution">
    <text evidence="2">The sequence shown here is derived from an EMBL/GenBank/DDBJ whole genome shotgun (WGS) entry which is preliminary data.</text>
</comment>
<gene>
    <name evidence="2" type="ORF">J2Z64_002583</name>
</gene>
<evidence type="ECO:0000259" key="1">
    <source>
        <dbReference type="PROSITE" id="PS51782"/>
    </source>
</evidence>
<dbReference type="InterPro" id="IPR036779">
    <property type="entry name" value="LysM_dom_sf"/>
</dbReference>
<proteinExistence type="predicted"/>
<evidence type="ECO:0000313" key="3">
    <source>
        <dbReference type="Proteomes" id="UP001138793"/>
    </source>
</evidence>
<dbReference type="GO" id="GO:0009254">
    <property type="term" value="P:peptidoglycan turnover"/>
    <property type="evidence" value="ECO:0007669"/>
    <property type="project" value="InterPro"/>
</dbReference>
<dbReference type="Pfam" id="PF01476">
    <property type="entry name" value="LysM"/>
    <property type="match status" value="1"/>
</dbReference>
<dbReference type="InterPro" id="IPR059180">
    <property type="entry name" value="3D_YorM"/>
</dbReference>
<sequence length="173" mass="18817">MIVCLVGIGLFSQTASAEKVYKVKAGDSLYRVAQNYQVDFDTLVAANSFITDPEHIQPGETINIPDENGLPFTVTAYTAGYESTGKQPDDPAYGITASGAMVEEGNTIACPQALPFGTKIHIPELDETYVCQDRGSAITNGKLDIYIEDLDDALEFGVQELQVKVWQPHQLVD</sequence>
<keyword evidence="3" id="KW-1185">Reference proteome</keyword>
<dbReference type="InterPro" id="IPR010611">
    <property type="entry name" value="3D_dom"/>
</dbReference>
<dbReference type="AlphaFoldDB" id="A0A9X0YTF6"/>
<dbReference type="CDD" id="cd14667">
    <property type="entry name" value="3D_containing_proteins"/>
    <property type="match status" value="1"/>
</dbReference>
<dbReference type="SUPFAM" id="SSF54106">
    <property type="entry name" value="LysM domain"/>
    <property type="match status" value="1"/>
</dbReference>
<dbReference type="Pfam" id="PF06725">
    <property type="entry name" value="3D"/>
    <property type="match status" value="1"/>
</dbReference>
<dbReference type="GO" id="GO:0004553">
    <property type="term" value="F:hydrolase activity, hydrolyzing O-glycosyl compounds"/>
    <property type="evidence" value="ECO:0007669"/>
    <property type="project" value="InterPro"/>
</dbReference>
<dbReference type="RefSeq" id="WP_149475761.1">
    <property type="nucleotide sequence ID" value="NZ_JAGGMB010000008.1"/>
</dbReference>
<dbReference type="EMBL" id="JAGGMB010000008">
    <property type="protein sequence ID" value="MBP2078319.1"/>
    <property type="molecule type" value="Genomic_DNA"/>
</dbReference>
<dbReference type="PROSITE" id="PS51782">
    <property type="entry name" value="LYSM"/>
    <property type="match status" value="1"/>
</dbReference>
<organism evidence="2 3">
    <name type="scientific">Oceanobacillus polygoni</name>
    <dbReference type="NCBI Taxonomy" id="1235259"/>
    <lineage>
        <taxon>Bacteria</taxon>
        <taxon>Bacillati</taxon>
        <taxon>Bacillota</taxon>
        <taxon>Bacilli</taxon>
        <taxon>Bacillales</taxon>
        <taxon>Bacillaceae</taxon>
        <taxon>Oceanobacillus</taxon>
    </lineage>
</organism>
<dbReference type="InterPro" id="IPR018392">
    <property type="entry name" value="LysM"/>
</dbReference>
<evidence type="ECO:0000313" key="2">
    <source>
        <dbReference type="EMBL" id="MBP2078319.1"/>
    </source>
</evidence>
<feature type="domain" description="LysM" evidence="1">
    <location>
        <begin position="19"/>
        <end position="64"/>
    </location>
</feature>
<dbReference type="Proteomes" id="UP001138793">
    <property type="component" value="Unassembled WGS sequence"/>
</dbReference>
<name>A0A9X0YTF6_9BACI</name>
<dbReference type="Gene3D" id="3.10.350.10">
    <property type="entry name" value="LysM domain"/>
    <property type="match status" value="1"/>
</dbReference>
<dbReference type="GO" id="GO:0019867">
    <property type="term" value="C:outer membrane"/>
    <property type="evidence" value="ECO:0007669"/>
    <property type="project" value="InterPro"/>
</dbReference>
<accession>A0A9X0YTF6</accession>
<protein>
    <submittedName>
        <fullName evidence="2">3D (Asp-Asp-Asp) domain-containing protein</fullName>
    </submittedName>
</protein>
<dbReference type="OrthoDB" id="9798935at2"/>
<dbReference type="SMART" id="SM00257">
    <property type="entry name" value="LysM"/>
    <property type="match status" value="1"/>
</dbReference>
<dbReference type="CDD" id="cd00118">
    <property type="entry name" value="LysM"/>
    <property type="match status" value="1"/>
</dbReference>
<reference evidence="2" key="1">
    <citation type="submission" date="2021-03" db="EMBL/GenBank/DDBJ databases">
        <title>Genomic Encyclopedia of Type Strains, Phase IV (KMG-IV): sequencing the most valuable type-strain genomes for metagenomic binning, comparative biology and taxonomic classification.</title>
        <authorList>
            <person name="Goeker M."/>
        </authorList>
    </citation>
    <scope>NUCLEOTIDE SEQUENCE</scope>
    <source>
        <strain evidence="2">DSM 107338</strain>
    </source>
</reference>